<dbReference type="AlphaFoldDB" id="A0A919CTS0"/>
<organism evidence="4 5">
    <name type="scientific">Thalassobaculum fulvum</name>
    <dbReference type="NCBI Taxonomy" id="1633335"/>
    <lineage>
        <taxon>Bacteria</taxon>
        <taxon>Pseudomonadati</taxon>
        <taxon>Pseudomonadota</taxon>
        <taxon>Alphaproteobacteria</taxon>
        <taxon>Rhodospirillales</taxon>
        <taxon>Thalassobaculaceae</taxon>
        <taxon>Thalassobaculum</taxon>
    </lineage>
</organism>
<dbReference type="InterPro" id="IPR026956">
    <property type="entry name" value="D-ser_dehydrat-like_dom"/>
</dbReference>
<dbReference type="Pfam" id="PF14031">
    <property type="entry name" value="D-ser_dehydrat"/>
    <property type="match status" value="1"/>
</dbReference>
<dbReference type="InterPro" id="IPR042208">
    <property type="entry name" value="D-ser_dehydrat-like_sf"/>
</dbReference>
<proteinExistence type="inferred from homology"/>
<dbReference type="CDD" id="cd06819">
    <property type="entry name" value="PLPDE_III_LS_D-TA"/>
    <property type="match status" value="1"/>
</dbReference>
<keyword evidence="5" id="KW-1185">Reference proteome</keyword>
<evidence type="ECO:0000256" key="1">
    <source>
        <dbReference type="ARBA" id="ARBA00005323"/>
    </source>
</evidence>
<dbReference type="PANTHER" id="PTHR28004:SF2">
    <property type="entry name" value="D-SERINE DEHYDRATASE"/>
    <property type="match status" value="1"/>
</dbReference>
<name>A0A919CTS0_9PROT</name>
<evidence type="ECO:0000313" key="5">
    <source>
        <dbReference type="Proteomes" id="UP000630353"/>
    </source>
</evidence>
<sequence length="378" mass="39805">MSVPPPARVGDSVAEIDTPALVIDLDAFERNLDRMARFAHDTGIRVRPHAKTHKSPSVAHAQIARGAVGQCCQKVAEAEVLVHAGIHNVLVSNQVVGAAKVARLAALARHAWIGVCADDPAQVRAYGEAARRAQVDLHVLVEIDVGAARCGVAPGDAAVELAKLIADTPGLSFEGLQAYHGSAQHIRGHRERRAAILTAAQAVQLTGEKMGAAGLDCRTIGGAGTGSFRFETETGLWNELQPGSYCFMDADYGRNLDEEGKEKGEFENALFVASTVMSAVAPGRAVVDAGHKASAIDSGLPTVWRRPDVEYAGAADEHGKLSLGAKAAKPALGDRVWLVPGHVDPTVNLHDWYVGVRGGLEDGVVECLWPVAARGAMT</sequence>
<dbReference type="PANTHER" id="PTHR28004">
    <property type="entry name" value="ZGC:162816-RELATED"/>
    <property type="match status" value="1"/>
</dbReference>
<protein>
    <submittedName>
        <fullName evidence="4">Alanine racemase</fullName>
    </submittedName>
</protein>
<comment type="similarity">
    <text evidence="1">Belongs to the DSD1 family.</text>
</comment>
<keyword evidence="2" id="KW-0456">Lyase</keyword>
<dbReference type="RefSeq" id="WP_189995232.1">
    <property type="nucleotide sequence ID" value="NZ_BMZS01000015.1"/>
</dbReference>
<dbReference type="GO" id="GO:0008721">
    <property type="term" value="F:D-serine ammonia-lyase activity"/>
    <property type="evidence" value="ECO:0007669"/>
    <property type="project" value="TreeGrafter"/>
</dbReference>
<dbReference type="EMBL" id="BMZS01000015">
    <property type="protein sequence ID" value="GHD62692.1"/>
    <property type="molecule type" value="Genomic_DNA"/>
</dbReference>
<dbReference type="InterPro" id="IPR029066">
    <property type="entry name" value="PLP-binding_barrel"/>
</dbReference>
<accession>A0A919CTS0</accession>
<dbReference type="InterPro" id="IPR051466">
    <property type="entry name" value="D-amino_acid_metab_enzyme"/>
</dbReference>
<reference evidence="4" key="2">
    <citation type="submission" date="2020-09" db="EMBL/GenBank/DDBJ databases">
        <authorList>
            <person name="Sun Q."/>
            <person name="Kim S."/>
        </authorList>
    </citation>
    <scope>NUCLEOTIDE SEQUENCE</scope>
    <source>
        <strain evidence="4">KCTC 42651</strain>
    </source>
</reference>
<evidence type="ECO:0000259" key="3">
    <source>
        <dbReference type="SMART" id="SM01119"/>
    </source>
</evidence>
<dbReference type="SMART" id="SM01119">
    <property type="entry name" value="D-ser_dehydrat"/>
    <property type="match status" value="1"/>
</dbReference>
<feature type="domain" description="D-serine dehydratase-like" evidence="3">
    <location>
        <begin position="269"/>
        <end position="357"/>
    </location>
</feature>
<dbReference type="GO" id="GO:0036088">
    <property type="term" value="P:D-serine catabolic process"/>
    <property type="evidence" value="ECO:0007669"/>
    <property type="project" value="TreeGrafter"/>
</dbReference>
<evidence type="ECO:0000256" key="2">
    <source>
        <dbReference type="ARBA" id="ARBA00023239"/>
    </source>
</evidence>
<comment type="caution">
    <text evidence="4">The sequence shown here is derived from an EMBL/GenBank/DDBJ whole genome shotgun (WGS) entry which is preliminary data.</text>
</comment>
<dbReference type="Gene3D" id="3.20.20.10">
    <property type="entry name" value="Alanine racemase"/>
    <property type="match status" value="1"/>
</dbReference>
<dbReference type="SUPFAM" id="SSF51419">
    <property type="entry name" value="PLP-binding barrel"/>
    <property type="match status" value="1"/>
</dbReference>
<dbReference type="InterPro" id="IPR001608">
    <property type="entry name" value="Ala_racemase_N"/>
</dbReference>
<dbReference type="Gene3D" id="2.40.37.20">
    <property type="entry name" value="D-serine dehydratase-like domain"/>
    <property type="match status" value="1"/>
</dbReference>
<reference evidence="4" key="1">
    <citation type="journal article" date="2014" name="Int. J. Syst. Evol. Microbiol.">
        <title>Complete genome sequence of Corynebacterium casei LMG S-19264T (=DSM 44701T), isolated from a smear-ripened cheese.</title>
        <authorList>
            <consortium name="US DOE Joint Genome Institute (JGI-PGF)"/>
            <person name="Walter F."/>
            <person name="Albersmeier A."/>
            <person name="Kalinowski J."/>
            <person name="Ruckert C."/>
        </authorList>
    </citation>
    <scope>NUCLEOTIDE SEQUENCE</scope>
    <source>
        <strain evidence="4">KCTC 42651</strain>
    </source>
</reference>
<gene>
    <name evidence="4" type="ORF">GCM10017083_51780</name>
</gene>
<evidence type="ECO:0000313" key="4">
    <source>
        <dbReference type="EMBL" id="GHD62692.1"/>
    </source>
</evidence>
<dbReference type="Pfam" id="PF01168">
    <property type="entry name" value="Ala_racemase_N"/>
    <property type="match status" value="1"/>
</dbReference>
<dbReference type="Proteomes" id="UP000630353">
    <property type="component" value="Unassembled WGS sequence"/>
</dbReference>